<dbReference type="InterPro" id="IPR018964">
    <property type="entry name" value="Phage_phiJL001_Gp84_C"/>
</dbReference>
<protein>
    <submittedName>
        <fullName evidence="2">DUF2163 domain-containing protein</fullName>
    </submittedName>
</protein>
<name>A0ABY7YYS3_9HYPH</name>
<dbReference type="NCBIfam" id="TIGR02218">
    <property type="entry name" value="phg_TIGR02218"/>
    <property type="match status" value="1"/>
</dbReference>
<dbReference type="EMBL" id="CP118247">
    <property type="protein sequence ID" value="WDR06394.1"/>
    <property type="molecule type" value="Genomic_DNA"/>
</dbReference>
<evidence type="ECO:0000313" key="3">
    <source>
        <dbReference type="Proteomes" id="UP001222118"/>
    </source>
</evidence>
<dbReference type="Pfam" id="PF09931">
    <property type="entry name" value="Phage_phiJL001_Gp84_N"/>
    <property type="match status" value="1"/>
</dbReference>
<proteinExistence type="predicted"/>
<keyword evidence="3" id="KW-1185">Reference proteome</keyword>
<dbReference type="Pfam" id="PF09356">
    <property type="entry name" value="Phage_BR0599"/>
    <property type="match status" value="1"/>
</dbReference>
<feature type="domain" description="Bacteriophage phiJL001 Gp84 C-terminal" evidence="1">
    <location>
        <begin position="195"/>
        <end position="277"/>
    </location>
</feature>
<accession>A0ABY7YYS3</accession>
<evidence type="ECO:0000259" key="1">
    <source>
        <dbReference type="Pfam" id="PF09356"/>
    </source>
</evidence>
<gene>
    <name evidence="2" type="ORF">PSQ90_02690</name>
</gene>
<sequence>MKALEAGYATHIASGATTLAYCWRLARADGMVLGFTDHDRTLHFDETDFVPAHGLDGSEVPAKFGAQVDTAEVLGVLHADAITETDIALGRYDGAGVETFRVNWRDTSQRDLLRHDTIGEIVREDGVFRAELRSGQQALNQVKGRVYQRLCNASLGDSQCGIDLEISAYRGFATVTSVEGRFRLGLSGLDGFDPGWFDFGHAVWASGQRIGLRDSVLSQTRLGGVDLLEFSMPVGDWASAGDELTVYAGCDRRFDTCRQKFGNGVNFRGFPHIPGSDYVLRYPRQGDALDGRAVVR</sequence>
<dbReference type="Proteomes" id="UP001222118">
    <property type="component" value="Chromosome"/>
</dbReference>
<reference evidence="2 3" key="1">
    <citation type="submission" date="2023-02" db="EMBL/GenBank/DDBJ databases">
        <title>Devosia chondri sp. nov., isolated from the phycosphere of marine algae.</title>
        <authorList>
            <person name="Kim J.M."/>
            <person name="Lee J.K."/>
            <person name="Choi B.J."/>
            <person name="Bayburt H."/>
            <person name="Jeon C.O."/>
        </authorList>
    </citation>
    <scope>NUCLEOTIDE SEQUENCE [LARGE SCALE GENOMIC DNA]</scope>
    <source>
        <strain evidence="2 3">G2-5</strain>
    </source>
</reference>
<dbReference type="InterPro" id="IPR011928">
    <property type="entry name" value="Phage_phiJL001_Gp84"/>
</dbReference>
<dbReference type="RefSeq" id="WP_282211908.1">
    <property type="nucleotide sequence ID" value="NZ_CP118247.1"/>
</dbReference>
<evidence type="ECO:0000313" key="2">
    <source>
        <dbReference type="EMBL" id="WDR06394.1"/>
    </source>
</evidence>
<organism evidence="2 3">
    <name type="scientific">Devosia rhodophyticola</name>
    <dbReference type="NCBI Taxonomy" id="3026423"/>
    <lineage>
        <taxon>Bacteria</taxon>
        <taxon>Pseudomonadati</taxon>
        <taxon>Pseudomonadota</taxon>
        <taxon>Alphaproteobacteria</taxon>
        <taxon>Hyphomicrobiales</taxon>
        <taxon>Devosiaceae</taxon>
        <taxon>Devosia</taxon>
    </lineage>
</organism>